<dbReference type="Gene3D" id="3.40.50.300">
    <property type="entry name" value="P-loop containing nucleotide triphosphate hydrolases"/>
    <property type="match status" value="1"/>
</dbReference>
<evidence type="ECO:0000313" key="1">
    <source>
        <dbReference type="EMBL" id="MEE4594474.1"/>
    </source>
</evidence>
<dbReference type="PANTHER" id="PTHR46082:SF6">
    <property type="entry name" value="AAA+ ATPASE DOMAIN-CONTAINING PROTEIN-RELATED"/>
    <property type="match status" value="1"/>
</dbReference>
<dbReference type="PRINTS" id="PR00381">
    <property type="entry name" value="KINESINLIGHT"/>
</dbReference>
<dbReference type="Pfam" id="PF13374">
    <property type="entry name" value="TPR_10"/>
    <property type="match status" value="8"/>
</dbReference>
<sequence length="781" mass="85107">MSTNHGNIFTGDTTLQVPLALPPPADVSATHGLHNLPRPVGQRFVGRMSEMAALEQALRPRNERAATHVVAQAMSGLGGIGKSTLALHFAHTHRSDYTAVWWIDAETPETITSSLAQLTTRVNAGTNTSSLPSAVLAEWALTWLDSHPGWLLVFDNATHPDHLAPYLARLTSGDHLITSRLTYGWHDLAATPLHLDVLTPPAATNLLHQLAGPGPSSEAAAAQELADELGYLPLALEQAGAYIRRTRNTYSGYLHRLRTRTARMLNTPGNGDPHSITIARTWRVTLDTIAERDPLAVHLLRVMAWFAPHDVPRDILSGVADEPETGIDDAIALLNDFSMITLSQSTATTHRLVQALARTPDPQDPHRTESAIAKAQSIAACLINRALPDDPSSNVAGWPRWRALLPHIDAYLTHTRPDADTACCNHLLHQASRFLRGQGQIGQATRYALRSAATAVRLNGEDHPFTLASRNDLAGAYESAGDLARAVPLYEQTLADSIRILGEDHPSTLTTRDNLAGVYESAGHLARAMRLYEETLAARVRVLGEDHPDALATRNNLGYAYGKAGDWGRAIRLYEETLAARVWVLGEDHPSTLTTRSNLALAYAETGDPGHAIHLYEQTLADSIRVLGEDHPSTLTTRNNLAGVYKTAGDLARAMRLYEETLAARIRVLGEDHPSTLITRSNLALTYAEVGDPGRAVHLDEETLAARIRVLGEDHPDTLASRNNLAYVYGETGDSSRAIHLYEQTLADSIRILGEDHPVTRTVRNNLRAALVLAHFATELM</sequence>
<dbReference type="InterPro" id="IPR011990">
    <property type="entry name" value="TPR-like_helical_dom_sf"/>
</dbReference>
<reference evidence="1 2" key="1">
    <citation type="submission" date="2023-11" db="EMBL/GenBank/DDBJ databases">
        <title>30 novel species of actinomycetes from the DSMZ collection.</title>
        <authorList>
            <person name="Nouioui I."/>
        </authorList>
    </citation>
    <scope>NUCLEOTIDE SEQUENCE [LARGE SCALE GENOMIC DNA]</scope>
    <source>
        <strain evidence="1 2">DSM 41524</strain>
    </source>
</reference>
<dbReference type="InterPro" id="IPR053137">
    <property type="entry name" value="NLR-like"/>
</dbReference>
<proteinExistence type="predicted"/>
<dbReference type="SUPFAM" id="SSF52540">
    <property type="entry name" value="P-loop containing nucleoside triphosphate hydrolases"/>
    <property type="match status" value="1"/>
</dbReference>
<dbReference type="RefSeq" id="WP_330810816.1">
    <property type="nucleotide sequence ID" value="NZ_JAZBJO010000012.1"/>
</dbReference>
<evidence type="ECO:0000313" key="2">
    <source>
        <dbReference type="Proteomes" id="UP001354709"/>
    </source>
</evidence>
<comment type="caution">
    <text evidence="1">The sequence shown here is derived from an EMBL/GenBank/DDBJ whole genome shotgun (WGS) entry which is preliminary data.</text>
</comment>
<name>A0ABU7Q1F5_9ACTN</name>
<dbReference type="Proteomes" id="UP001354709">
    <property type="component" value="Unassembled WGS sequence"/>
</dbReference>
<protein>
    <submittedName>
        <fullName evidence="1">FxSxx-COOH system tetratricopeptide repeat protein</fullName>
    </submittedName>
</protein>
<dbReference type="EMBL" id="JAZBJO010000012">
    <property type="protein sequence ID" value="MEE4594474.1"/>
    <property type="molecule type" value="Genomic_DNA"/>
</dbReference>
<dbReference type="Gene3D" id="1.25.40.10">
    <property type="entry name" value="Tetratricopeptide repeat domain"/>
    <property type="match status" value="2"/>
</dbReference>
<dbReference type="InterPro" id="IPR027417">
    <property type="entry name" value="P-loop_NTPase"/>
</dbReference>
<organism evidence="1 2">
    <name type="scientific">Streptomyces asiaticus subsp. ignotus</name>
    <dbReference type="NCBI Taxonomy" id="3098222"/>
    <lineage>
        <taxon>Bacteria</taxon>
        <taxon>Bacillati</taxon>
        <taxon>Actinomycetota</taxon>
        <taxon>Actinomycetes</taxon>
        <taxon>Kitasatosporales</taxon>
        <taxon>Streptomycetaceae</taxon>
        <taxon>Streptomyces</taxon>
        <taxon>Streptomyces violaceusniger group</taxon>
    </lineage>
</organism>
<keyword evidence="2" id="KW-1185">Reference proteome</keyword>
<dbReference type="SUPFAM" id="SSF48452">
    <property type="entry name" value="TPR-like"/>
    <property type="match status" value="2"/>
</dbReference>
<accession>A0ABU7Q1F5</accession>
<dbReference type="NCBIfam" id="NF040586">
    <property type="entry name" value="FxSxx_TPR"/>
    <property type="match status" value="1"/>
</dbReference>
<dbReference type="PANTHER" id="PTHR46082">
    <property type="entry name" value="ATP/GTP-BINDING PROTEIN-RELATED"/>
    <property type="match status" value="1"/>
</dbReference>
<gene>
    <name evidence="1" type="primary">fxsT</name>
    <name evidence="1" type="ORF">V2J94_21735</name>
</gene>